<dbReference type="PANTHER" id="PTHR37984">
    <property type="entry name" value="PROTEIN CBG26694"/>
    <property type="match status" value="1"/>
</dbReference>
<feature type="region of interest" description="Disordered" evidence="2">
    <location>
        <begin position="452"/>
        <end position="482"/>
    </location>
</feature>
<keyword evidence="5" id="KW-1185">Reference proteome</keyword>
<dbReference type="InterPro" id="IPR036397">
    <property type="entry name" value="RNaseH_sf"/>
</dbReference>
<dbReference type="Gene3D" id="1.10.340.70">
    <property type="match status" value="1"/>
</dbReference>
<dbReference type="InterPro" id="IPR041588">
    <property type="entry name" value="Integrase_H2C2"/>
</dbReference>
<dbReference type="PANTHER" id="PTHR37984:SF5">
    <property type="entry name" value="PROTEIN NYNRIN-LIKE"/>
    <property type="match status" value="1"/>
</dbReference>
<evidence type="ECO:0000313" key="5">
    <source>
        <dbReference type="Proteomes" id="UP001213000"/>
    </source>
</evidence>
<reference evidence="4" key="1">
    <citation type="submission" date="2022-07" db="EMBL/GenBank/DDBJ databases">
        <title>Genome Sequence of Leucocoprinus birnbaumii.</title>
        <authorList>
            <person name="Buettner E."/>
        </authorList>
    </citation>
    <scope>NUCLEOTIDE SEQUENCE</scope>
    <source>
        <strain evidence="4">VT141</strain>
    </source>
</reference>
<dbReference type="GO" id="GO:0003723">
    <property type="term" value="F:RNA binding"/>
    <property type="evidence" value="ECO:0007669"/>
    <property type="project" value="UniProtKB-KW"/>
</dbReference>
<accession>A0AAD5YQ69</accession>
<dbReference type="PROSITE" id="PS50994">
    <property type="entry name" value="INTEGRASE"/>
    <property type="match status" value="1"/>
</dbReference>
<dbReference type="InterPro" id="IPR012337">
    <property type="entry name" value="RNaseH-like_sf"/>
</dbReference>
<evidence type="ECO:0000313" key="4">
    <source>
        <dbReference type="EMBL" id="KAJ3555386.1"/>
    </source>
</evidence>
<dbReference type="SUPFAM" id="SSF53098">
    <property type="entry name" value="Ribonuclease H-like"/>
    <property type="match status" value="1"/>
</dbReference>
<name>A0AAD5YQ69_9AGAR</name>
<dbReference type="InterPro" id="IPR050951">
    <property type="entry name" value="Retrovirus_Pol_polyprotein"/>
</dbReference>
<comment type="caution">
    <text evidence="4">The sequence shown here is derived from an EMBL/GenBank/DDBJ whole genome shotgun (WGS) entry which is preliminary data.</text>
</comment>
<dbReference type="GO" id="GO:0005634">
    <property type="term" value="C:nucleus"/>
    <property type="evidence" value="ECO:0007669"/>
    <property type="project" value="UniProtKB-ARBA"/>
</dbReference>
<dbReference type="FunFam" id="1.10.340.70:FF:000001">
    <property type="entry name" value="Retrovirus-related Pol polyprotein from transposon gypsy-like Protein"/>
    <property type="match status" value="1"/>
</dbReference>
<feature type="domain" description="Integrase catalytic" evidence="3">
    <location>
        <begin position="98"/>
        <end position="259"/>
    </location>
</feature>
<sequence>MSDDNFKRFIRLSSKFFFRDGRLWRKDPMMKHKLVVAEERRLELIRQAHDDMGHKGIFTVRNRLLNRFWWPYLDEDVRWFIKTCHECQTRLFHGFHIPPTVPIPFTLFRKVHIDTMFMPKSNGYRYIVHARCSLSSYPEYRMLRAENARTLGTFIFEEILCRWGAVEEIVTDNGPAFIQAVEYISEKYKINHIRISPYNSRANGLVERRHLDVREALVKAVEGEENRWAMAAPSVLWAERISIQKSTGYSPYYIAHGVEPLLPFDLAEATYLAPSLAKPLSTTDLIAARAIQLQKRPQDLAKVKKLVLKARFDSIRHFNEKYSNKIRDFDFSPGSLVLVRNSRYDHDVGSKTKPRYFGPLVVLRRTTGGSYILAELDGSISKLRFAAFRLVPYHPRDIRAIPVTKLTDASPEILDDMTYEPESFPTPSDTPPSTTTTTLFSTNSYQFSHIPTTLQSPPTSNFAPPTSPSTDQEVSILCTQEM</sequence>
<proteinExistence type="predicted"/>
<gene>
    <name evidence="4" type="ORF">NP233_g12222</name>
</gene>
<dbReference type="AlphaFoldDB" id="A0AAD5YQ69"/>
<dbReference type="Proteomes" id="UP001213000">
    <property type="component" value="Unassembled WGS sequence"/>
</dbReference>
<dbReference type="InterPro" id="IPR001584">
    <property type="entry name" value="Integrase_cat-core"/>
</dbReference>
<evidence type="ECO:0000256" key="2">
    <source>
        <dbReference type="SAM" id="MobiDB-lite"/>
    </source>
</evidence>
<dbReference type="Gene3D" id="3.30.420.10">
    <property type="entry name" value="Ribonuclease H-like superfamily/Ribonuclease H"/>
    <property type="match status" value="1"/>
</dbReference>
<organism evidence="4 5">
    <name type="scientific">Leucocoprinus birnbaumii</name>
    <dbReference type="NCBI Taxonomy" id="56174"/>
    <lineage>
        <taxon>Eukaryota</taxon>
        <taxon>Fungi</taxon>
        <taxon>Dikarya</taxon>
        <taxon>Basidiomycota</taxon>
        <taxon>Agaricomycotina</taxon>
        <taxon>Agaricomycetes</taxon>
        <taxon>Agaricomycetidae</taxon>
        <taxon>Agaricales</taxon>
        <taxon>Agaricineae</taxon>
        <taxon>Agaricaceae</taxon>
        <taxon>Leucocoprinus</taxon>
    </lineage>
</organism>
<dbReference type="GO" id="GO:0015074">
    <property type="term" value="P:DNA integration"/>
    <property type="evidence" value="ECO:0007669"/>
    <property type="project" value="InterPro"/>
</dbReference>
<evidence type="ECO:0000259" key="3">
    <source>
        <dbReference type="PROSITE" id="PS50994"/>
    </source>
</evidence>
<keyword evidence="1" id="KW-0694">RNA-binding</keyword>
<protein>
    <recommendedName>
        <fullName evidence="3">Integrase catalytic domain-containing protein</fullName>
    </recommendedName>
</protein>
<evidence type="ECO:0000256" key="1">
    <source>
        <dbReference type="ARBA" id="ARBA00022884"/>
    </source>
</evidence>
<dbReference type="EMBL" id="JANIEX010001688">
    <property type="protein sequence ID" value="KAJ3555386.1"/>
    <property type="molecule type" value="Genomic_DNA"/>
</dbReference>
<dbReference type="Pfam" id="PF17921">
    <property type="entry name" value="Integrase_H2C2"/>
    <property type="match status" value="1"/>
</dbReference>